<dbReference type="RefSeq" id="WP_077279146.1">
    <property type="nucleotide sequence ID" value="NZ_MVBK01000060.1"/>
</dbReference>
<dbReference type="OrthoDB" id="9814432at2"/>
<proteinExistence type="predicted"/>
<evidence type="ECO:0008006" key="3">
    <source>
        <dbReference type="Google" id="ProtNLM"/>
    </source>
</evidence>
<protein>
    <recommendedName>
        <fullName evidence="3">Preprotein translocase subunit YajC</fullName>
    </recommendedName>
</protein>
<name>A0A1V3NEV5_9GAMM</name>
<gene>
    <name evidence="1" type="ORF">B1C78_10705</name>
</gene>
<evidence type="ECO:0000313" key="1">
    <source>
        <dbReference type="EMBL" id="OOG23590.1"/>
    </source>
</evidence>
<dbReference type="NCBIfam" id="NF041023">
    <property type="entry name" value="PP0621_fam"/>
    <property type="match status" value="1"/>
</dbReference>
<dbReference type="Proteomes" id="UP000189462">
    <property type="component" value="Unassembled WGS sequence"/>
</dbReference>
<organism evidence="1 2">
    <name type="scientific">Thioalkalivibrio denitrificans</name>
    <dbReference type="NCBI Taxonomy" id="108003"/>
    <lineage>
        <taxon>Bacteria</taxon>
        <taxon>Pseudomonadati</taxon>
        <taxon>Pseudomonadota</taxon>
        <taxon>Gammaproteobacteria</taxon>
        <taxon>Chromatiales</taxon>
        <taxon>Ectothiorhodospiraceae</taxon>
        <taxon>Thioalkalivibrio</taxon>
    </lineage>
</organism>
<reference evidence="1 2" key="1">
    <citation type="submission" date="2017-02" db="EMBL/GenBank/DDBJ databases">
        <title>Genomic diversity within the haloalkaliphilic genus Thioalkalivibrio.</title>
        <authorList>
            <person name="Ahn A.-C."/>
            <person name="Meier-Kolthoff J."/>
            <person name="Overmars L."/>
            <person name="Richter M."/>
            <person name="Woyke T."/>
            <person name="Sorokin D.Y."/>
            <person name="Muyzer G."/>
        </authorList>
    </citation>
    <scope>NUCLEOTIDE SEQUENCE [LARGE SCALE GENOMIC DNA]</scope>
    <source>
        <strain evidence="1 2">ALJD</strain>
    </source>
</reference>
<evidence type="ECO:0000313" key="2">
    <source>
        <dbReference type="Proteomes" id="UP000189462"/>
    </source>
</evidence>
<accession>A0A1V3NEV5</accession>
<keyword evidence="2" id="KW-1185">Reference proteome</keyword>
<dbReference type="EMBL" id="MVBK01000060">
    <property type="protein sequence ID" value="OOG23590.1"/>
    <property type="molecule type" value="Genomic_DNA"/>
</dbReference>
<dbReference type="STRING" id="108003.B1C78_10705"/>
<dbReference type="InterPro" id="IPR049708">
    <property type="entry name" value="PP0621-like"/>
</dbReference>
<dbReference type="AlphaFoldDB" id="A0A1V3NEV5"/>
<comment type="caution">
    <text evidence="1">The sequence shown here is derived from an EMBL/GenBank/DDBJ whole genome shotgun (WGS) entry which is preliminary data.</text>
</comment>
<sequence length="79" mass="9261">MRILFLIAAIVLVFMIVRTLFRKPLGRSKPEQRPLPSGNMVRCDYCGLHVPENEALLSDGRRYCSQEHRRLDHQPRQDD</sequence>